<dbReference type="AlphaFoldDB" id="I0WDP7"/>
<keyword evidence="1" id="KW-0472">Membrane</keyword>
<keyword evidence="1" id="KW-0812">Transmembrane</keyword>
<feature type="transmembrane region" description="Helical" evidence="1">
    <location>
        <begin position="69"/>
        <end position="90"/>
    </location>
</feature>
<feature type="transmembrane region" description="Helical" evidence="1">
    <location>
        <begin position="160"/>
        <end position="178"/>
    </location>
</feature>
<feature type="transmembrane region" description="Helical" evidence="1">
    <location>
        <begin position="136"/>
        <end position="153"/>
    </location>
</feature>
<dbReference type="Proteomes" id="UP000005938">
    <property type="component" value="Unassembled WGS sequence"/>
</dbReference>
<keyword evidence="1" id="KW-1133">Transmembrane helix</keyword>
<accession>I0WDP7</accession>
<evidence type="ECO:0008006" key="4">
    <source>
        <dbReference type="Google" id="ProtNLM"/>
    </source>
</evidence>
<reference evidence="2 3" key="1">
    <citation type="journal article" date="2012" name="J. Bacteriol.">
        <title>Genome Sequence of the Halotolerant Bacterium Imtechella halotolerans K1T.</title>
        <authorList>
            <person name="Kumar S."/>
            <person name="Vikram S."/>
            <person name="Subramanian S."/>
            <person name="Raghava G.P."/>
            <person name="Pinnaka A.K."/>
        </authorList>
    </citation>
    <scope>NUCLEOTIDE SEQUENCE [LARGE SCALE GENOMIC DNA]</scope>
    <source>
        <strain evidence="2 3">K1</strain>
    </source>
</reference>
<evidence type="ECO:0000313" key="2">
    <source>
        <dbReference type="EMBL" id="EID74513.1"/>
    </source>
</evidence>
<feature type="transmembrane region" description="Helical" evidence="1">
    <location>
        <begin position="184"/>
        <end position="202"/>
    </location>
</feature>
<dbReference type="STRING" id="946077.W5A_08282"/>
<dbReference type="OrthoDB" id="1120881at2"/>
<organism evidence="2 3">
    <name type="scientific">Imtechella halotolerans K1</name>
    <dbReference type="NCBI Taxonomy" id="946077"/>
    <lineage>
        <taxon>Bacteria</taxon>
        <taxon>Pseudomonadati</taxon>
        <taxon>Bacteroidota</taxon>
        <taxon>Flavobacteriia</taxon>
        <taxon>Flavobacteriales</taxon>
        <taxon>Flavobacteriaceae</taxon>
        <taxon>Imtechella</taxon>
    </lineage>
</organism>
<comment type="caution">
    <text evidence="2">The sequence shown here is derived from an EMBL/GenBank/DDBJ whole genome shotgun (WGS) entry which is preliminary data.</text>
</comment>
<dbReference type="EMBL" id="AJJU01000010">
    <property type="protein sequence ID" value="EID74513.1"/>
    <property type="molecule type" value="Genomic_DNA"/>
</dbReference>
<proteinExistence type="predicted"/>
<evidence type="ECO:0000313" key="3">
    <source>
        <dbReference type="Proteomes" id="UP000005938"/>
    </source>
</evidence>
<protein>
    <recommendedName>
        <fullName evidence="4">Brp/Blh family beta-carotene 15,15'-monooxygenase</fullName>
    </recommendedName>
</protein>
<feature type="transmembrane region" description="Helical" evidence="1">
    <location>
        <begin position="23"/>
        <end position="49"/>
    </location>
</feature>
<feature type="transmembrane region" description="Helical" evidence="1">
    <location>
        <begin position="111"/>
        <end position="130"/>
    </location>
</feature>
<sequence>MESKKYLEDISEIKNMMNRSTRFLSLSGLSGILAGVYALIGSYVAFTILQEIQYEQNSFRRILISFDAIDQLLLLAAIIALAAILTGILLSYRKAKRLNEKLWNQTAKRMLLNFSIPLVSGGIFCIALLIHDEFGLIAPATLLFYGFACINASKYTLGDIHNLGITCIILGLLSAFFIGYGLLFWALGFGVCHILYGAIMYFKYEKK</sequence>
<dbReference type="PATRIC" id="fig|946077.3.peg.1678"/>
<keyword evidence="3" id="KW-1185">Reference proteome</keyword>
<dbReference type="eggNOG" id="COG3127">
    <property type="taxonomic scope" value="Bacteria"/>
</dbReference>
<dbReference type="RefSeq" id="WP_008239398.1">
    <property type="nucleotide sequence ID" value="NZ_AJJU01000010.1"/>
</dbReference>
<evidence type="ECO:0000256" key="1">
    <source>
        <dbReference type="SAM" id="Phobius"/>
    </source>
</evidence>
<gene>
    <name evidence="2" type="ORF">W5A_08282</name>
</gene>
<name>I0WDP7_9FLAO</name>